<comment type="caution">
    <text evidence="3">The sequence shown here is derived from an EMBL/GenBank/DDBJ whole genome shotgun (WGS) entry which is preliminary data.</text>
</comment>
<evidence type="ECO:0000256" key="1">
    <source>
        <dbReference type="SAM" id="MobiDB-lite"/>
    </source>
</evidence>
<keyword evidence="4" id="KW-1185">Reference proteome</keyword>
<dbReference type="InterPro" id="IPR043502">
    <property type="entry name" value="DNA/RNA_pol_sf"/>
</dbReference>
<dbReference type="Pfam" id="PF00078">
    <property type="entry name" value="RVT_1"/>
    <property type="match status" value="1"/>
</dbReference>
<feature type="compositionally biased region" description="Basic and acidic residues" evidence="1">
    <location>
        <begin position="186"/>
        <end position="198"/>
    </location>
</feature>
<dbReference type="PANTHER" id="PTHR24559">
    <property type="entry name" value="TRANSPOSON TY3-I GAG-POL POLYPROTEIN"/>
    <property type="match status" value="1"/>
</dbReference>
<feature type="domain" description="Reverse transcriptase" evidence="2">
    <location>
        <begin position="241"/>
        <end position="367"/>
    </location>
</feature>
<sequence>MLGSLLPQNETPTFPSLLARQPNVDWKRRCFKDDESSGASTADTSTPCGKFSQANGSGLHDAVDSESSSTRSLDSCRAAVPEMRPECEVKTAERPAGDVIETKYITREKLRKFLRLPAKDQPEHDFMIVLTNDTIKEIERDIKRNDEPDNVGSEKTKRFLQTDWDPFKDNPAFPVLKEYNDTEFKPELPDRLPMERTHPPKYQPTRSTHLLCPETCWMAYRRLPLPNTDTVRQSVPMTRKEDMFDSMVGAYYFSCMDLMSAYYQVRMKTDHIKYTVFQPPSGLYEYLVLPMGVSNAPATMHRLTSSLFKGLPHTRSFYDDIYIFTKSKDIAKHLQALREVLEILKVNKLYVKLFKCVFCDEEIPCLGGFIGRNVFASFLTRCR</sequence>
<evidence type="ECO:0000313" key="3">
    <source>
        <dbReference type="EMBL" id="GMF17866.1"/>
    </source>
</evidence>
<dbReference type="CDD" id="cd01647">
    <property type="entry name" value="RT_LTR"/>
    <property type="match status" value="1"/>
</dbReference>
<dbReference type="EMBL" id="BSXW01000298">
    <property type="protein sequence ID" value="GMF17866.1"/>
    <property type="molecule type" value="Genomic_DNA"/>
</dbReference>
<feature type="compositionally biased region" description="Low complexity" evidence="1">
    <location>
        <begin position="65"/>
        <end position="75"/>
    </location>
</feature>
<proteinExistence type="predicted"/>
<name>A0A9W6TP32_9STRA</name>
<accession>A0A9W6TP32</accession>
<dbReference type="InterPro" id="IPR053134">
    <property type="entry name" value="RNA-dir_DNA_polymerase"/>
</dbReference>
<feature type="region of interest" description="Disordered" evidence="1">
    <location>
        <begin position="186"/>
        <end position="205"/>
    </location>
</feature>
<evidence type="ECO:0000259" key="2">
    <source>
        <dbReference type="Pfam" id="PF00078"/>
    </source>
</evidence>
<feature type="compositionally biased region" description="Polar residues" evidence="1">
    <location>
        <begin position="1"/>
        <end position="14"/>
    </location>
</feature>
<feature type="region of interest" description="Disordered" evidence="1">
    <location>
        <begin position="1"/>
        <end position="20"/>
    </location>
</feature>
<dbReference type="SUPFAM" id="SSF56672">
    <property type="entry name" value="DNA/RNA polymerases"/>
    <property type="match status" value="1"/>
</dbReference>
<dbReference type="Gene3D" id="3.30.70.270">
    <property type="match status" value="1"/>
</dbReference>
<evidence type="ECO:0000313" key="4">
    <source>
        <dbReference type="Proteomes" id="UP001165083"/>
    </source>
</evidence>
<dbReference type="InterPro" id="IPR000477">
    <property type="entry name" value="RT_dom"/>
</dbReference>
<gene>
    <name evidence="3" type="ORF">Plil01_000660000</name>
</gene>
<protein>
    <submittedName>
        <fullName evidence="3">Unnamed protein product</fullName>
    </submittedName>
</protein>
<dbReference type="OrthoDB" id="420169at2759"/>
<organism evidence="3 4">
    <name type="scientific">Phytophthora lilii</name>
    <dbReference type="NCBI Taxonomy" id="2077276"/>
    <lineage>
        <taxon>Eukaryota</taxon>
        <taxon>Sar</taxon>
        <taxon>Stramenopiles</taxon>
        <taxon>Oomycota</taxon>
        <taxon>Peronosporomycetes</taxon>
        <taxon>Peronosporales</taxon>
        <taxon>Peronosporaceae</taxon>
        <taxon>Phytophthora</taxon>
    </lineage>
</organism>
<feature type="compositionally biased region" description="Polar residues" evidence="1">
    <location>
        <begin position="37"/>
        <end position="56"/>
    </location>
</feature>
<dbReference type="InterPro" id="IPR043128">
    <property type="entry name" value="Rev_trsase/Diguanyl_cyclase"/>
</dbReference>
<reference evidence="3" key="1">
    <citation type="submission" date="2023-04" db="EMBL/GenBank/DDBJ databases">
        <title>Phytophthora lilii NBRC 32176.</title>
        <authorList>
            <person name="Ichikawa N."/>
            <person name="Sato H."/>
            <person name="Tonouchi N."/>
        </authorList>
    </citation>
    <scope>NUCLEOTIDE SEQUENCE</scope>
    <source>
        <strain evidence="3">NBRC 32176</strain>
    </source>
</reference>
<dbReference type="Gene3D" id="3.10.10.10">
    <property type="entry name" value="HIV Type 1 Reverse Transcriptase, subunit A, domain 1"/>
    <property type="match status" value="1"/>
</dbReference>
<dbReference type="Proteomes" id="UP001165083">
    <property type="component" value="Unassembled WGS sequence"/>
</dbReference>
<feature type="region of interest" description="Disordered" evidence="1">
    <location>
        <begin position="34"/>
        <end position="77"/>
    </location>
</feature>
<dbReference type="PANTHER" id="PTHR24559:SF444">
    <property type="entry name" value="REVERSE TRANSCRIPTASE DOMAIN-CONTAINING PROTEIN"/>
    <property type="match status" value="1"/>
</dbReference>
<dbReference type="AlphaFoldDB" id="A0A9W6TP32"/>